<feature type="transmembrane region" description="Helical" evidence="5">
    <location>
        <begin position="6"/>
        <end position="24"/>
    </location>
</feature>
<dbReference type="AlphaFoldDB" id="A0AAN6ZHN9"/>
<evidence type="ECO:0000256" key="5">
    <source>
        <dbReference type="SAM" id="Phobius"/>
    </source>
</evidence>
<evidence type="ECO:0000313" key="6">
    <source>
        <dbReference type="EMBL" id="KAK4138802.1"/>
    </source>
</evidence>
<dbReference type="SUPFAM" id="SSF48264">
    <property type="entry name" value="Cytochrome P450"/>
    <property type="match status" value="1"/>
</dbReference>
<dbReference type="PRINTS" id="PR00463">
    <property type="entry name" value="EP450I"/>
</dbReference>
<dbReference type="CDD" id="cd11070">
    <property type="entry name" value="CYP56-like"/>
    <property type="match status" value="1"/>
</dbReference>
<keyword evidence="1 3" id="KW-0479">Metal-binding</keyword>
<feature type="binding site" description="axial binding residue" evidence="3">
    <location>
        <position position="554"/>
    </location>
    <ligand>
        <name>heme</name>
        <dbReference type="ChEBI" id="CHEBI:30413"/>
    </ligand>
    <ligandPart>
        <name>Fe</name>
        <dbReference type="ChEBI" id="CHEBI:18248"/>
    </ligandPart>
</feature>
<keyword evidence="3" id="KW-0349">Heme</keyword>
<dbReference type="InterPro" id="IPR038872">
    <property type="entry name" value="Put_GTT3"/>
</dbReference>
<dbReference type="Pfam" id="PF00067">
    <property type="entry name" value="p450"/>
    <property type="match status" value="2"/>
</dbReference>
<dbReference type="Gene3D" id="1.10.630.10">
    <property type="entry name" value="Cytochrome P450"/>
    <property type="match status" value="1"/>
</dbReference>
<reference evidence="6" key="1">
    <citation type="journal article" date="2023" name="Mol. Phylogenet. Evol.">
        <title>Genome-scale phylogeny and comparative genomics of the fungal order Sordariales.</title>
        <authorList>
            <person name="Hensen N."/>
            <person name="Bonometti L."/>
            <person name="Westerberg I."/>
            <person name="Brannstrom I.O."/>
            <person name="Guillou S."/>
            <person name="Cros-Aarteil S."/>
            <person name="Calhoun S."/>
            <person name="Haridas S."/>
            <person name="Kuo A."/>
            <person name="Mondo S."/>
            <person name="Pangilinan J."/>
            <person name="Riley R."/>
            <person name="LaButti K."/>
            <person name="Andreopoulos B."/>
            <person name="Lipzen A."/>
            <person name="Chen C."/>
            <person name="Yan M."/>
            <person name="Daum C."/>
            <person name="Ng V."/>
            <person name="Clum A."/>
            <person name="Steindorff A."/>
            <person name="Ohm R.A."/>
            <person name="Martin F."/>
            <person name="Silar P."/>
            <person name="Natvig D.O."/>
            <person name="Lalanne C."/>
            <person name="Gautier V."/>
            <person name="Ament-Velasquez S.L."/>
            <person name="Kruys A."/>
            <person name="Hutchinson M.I."/>
            <person name="Powell A.J."/>
            <person name="Barry K."/>
            <person name="Miller A.N."/>
            <person name="Grigoriev I.V."/>
            <person name="Debuchy R."/>
            <person name="Gladieux P."/>
            <person name="Hiltunen Thoren M."/>
            <person name="Johannesson H."/>
        </authorList>
    </citation>
    <scope>NUCLEOTIDE SEQUENCE</scope>
    <source>
        <strain evidence="6">CBS 123565</strain>
    </source>
</reference>
<comment type="caution">
    <text evidence="6">The sequence shown here is derived from an EMBL/GenBank/DDBJ whole genome shotgun (WGS) entry which is preliminary data.</text>
</comment>
<keyword evidence="7" id="KW-1185">Reference proteome</keyword>
<feature type="compositionally biased region" description="Acidic residues" evidence="4">
    <location>
        <begin position="722"/>
        <end position="734"/>
    </location>
</feature>
<dbReference type="PRINTS" id="PR00385">
    <property type="entry name" value="P450"/>
</dbReference>
<proteinExistence type="predicted"/>
<dbReference type="GO" id="GO:0016020">
    <property type="term" value="C:membrane"/>
    <property type="evidence" value="ECO:0007669"/>
    <property type="project" value="TreeGrafter"/>
</dbReference>
<feature type="region of interest" description="Disordered" evidence="4">
    <location>
        <begin position="497"/>
        <end position="533"/>
    </location>
</feature>
<evidence type="ECO:0000256" key="4">
    <source>
        <dbReference type="SAM" id="MobiDB-lite"/>
    </source>
</evidence>
<organism evidence="6 7">
    <name type="scientific">Trichocladium antarcticum</name>
    <dbReference type="NCBI Taxonomy" id="1450529"/>
    <lineage>
        <taxon>Eukaryota</taxon>
        <taxon>Fungi</taxon>
        <taxon>Dikarya</taxon>
        <taxon>Ascomycota</taxon>
        <taxon>Pezizomycotina</taxon>
        <taxon>Sordariomycetes</taxon>
        <taxon>Sordariomycetidae</taxon>
        <taxon>Sordariales</taxon>
        <taxon>Chaetomiaceae</taxon>
        <taxon>Trichocladium</taxon>
    </lineage>
</organism>
<keyword evidence="5" id="KW-1133">Transmembrane helix</keyword>
<name>A0AAN6ZHN9_9PEZI</name>
<evidence type="ECO:0000256" key="2">
    <source>
        <dbReference type="ARBA" id="ARBA00023004"/>
    </source>
</evidence>
<dbReference type="PANTHER" id="PTHR41807">
    <property type="entry name" value="GLUTATHIONE TRANSFERASE 3"/>
    <property type="match status" value="1"/>
</dbReference>
<dbReference type="InterPro" id="IPR036396">
    <property type="entry name" value="Cyt_P450_sf"/>
</dbReference>
<feature type="compositionally biased region" description="Basic and acidic residues" evidence="4">
    <location>
        <begin position="711"/>
        <end position="721"/>
    </location>
</feature>
<dbReference type="InterPro" id="IPR002401">
    <property type="entry name" value="Cyt_P450_E_grp-I"/>
</dbReference>
<evidence type="ECO:0000313" key="7">
    <source>
        <dbReference type="Proteomes" id="UP001304895"/>
    </source>
</evidence>
<protein>
    <submittedName>
        <fullName evidence="6">Cytochrome P450</fullName>
    </submittedName>
</protein>
<gene>
    <name evidence="6" type="ORF">BT67DRAFT_369366</name>
</gene>
<dbReference type="GO" id="GO:0020037">
    <property type="term" value="F:heme binding"/>
    <property type="evidence" value="ECO:0007669"/>
    <property type="project" value="InterPro"/>
</dbReference>
<evidence type="ECO:0000256" key="1">
    <source>
        <dbReference type="ARBA" id="ARBA00022723"/>
    </source>
</evidence>
<feature type="transmembrane region" description="Helical" evidence="5">
    <location>
        <begin position="36"/>
        <end position="58"/>
    </location>
</feature>
<keyword evidence="5" id="KW-0812">Transmembrane</keyword>
<accession>A0AAN6ZHN9</accession>
<dbReference type="GO" id="GO:0005506">
    <property type="term" value="F:iron ion binding"/>
    <property type="evidence" value="ECO:0007669"/>
    <property type="project" value="InterPro"/>
</dbReference>
<feature type="region of interest" description="Disordered" evidence="4">
    <location>
        <begin position="704"/>
        <end position="746"/>
    </location>
</feature>
<sequence length="983" mass="108035">MAFPVLAAFGAAAAVAVYTYVSGLRTNIAKARKTGLVYIVMPVSPFNLLWQLTFWIWVPIIKLLLPKSLWENRLFVMMPEWGYATGQEYFDRLGTETLLVVSPGRIILYSQSAEVIHTMTQRREAFPKDISLYGILSMFGQNVLTTEGAVWRMHRKVTSASFNEPNAAHTFAEAITQTQGMLNMWFGPEGSRTGTTKTISTLEHDTMTWALNVIGYVGFGLRLLWPGESLPKDIDPKLAKYGSLKPPPGHTLSFSDSVAHTLERIVSILLFPDTLLRFLPFKFAREAYKAKTNYLQYMEEFLQDKKEDTLRGAARKEGMDIMGQLVQSSYGQNKSGNAPKLGDSEIIGNAFIMTVAGHETTANTLHFALLELANNPATQRRLQHDIDGLLGPASDPATWDYDRNVNAMLASHIGACVNETLRMVPPVTGIPKVVSHDADQAITIGGKTHVLPRGMTCSLLTVCVHRNPRWWPTRPSGRTGAAADLDDFLPERWYRTTDDSSRCDGDGDGDGDGAAEEDEDGGDYGGFQGSDTSASLYRPVRGSYLPFSDGPRSCLGRRIAMVEMNAVLAVIFQRYSIELAVDEWAGDAEVEGMGPAERREVYARAQKKSREIISQADSVLTLKLHGGRYVPVRLVKRGTDGLRKSDLELVIDDYLLEHGEQFQSHPKLHDYFKSRARAGGSPIKKEPIPAPDLKVSRRRAAKVVDEMVAPDPDHPLRCRPAEEEEEEDEEEESSPDPSPLAAASTALAETPGRALSLASRIQLPASPADVALAVDRSTVAMRATVRHYYRSSNITEATQTTRAWLSTVHSVVSAIALFELYRLRQEILPDRYAFTVPAIRLLGTRDWPVQLPDMFALLTAAFWVPALTWALTSLVLPAVAGYFFNLAAAHRQQPAAAGRARARGAPAAGPGARDEYAVDPLMFSVVKAVVTYVVYAQGATFGGLIQKTAVSRINSALYSGWRGVLVGTAVSGLTAVYDAVLRK</sequence>
<keyword evidence="2 3" id="KW-0408">Iron</keyword>
<dbReference type="GO" id="GO:0004497">
    <property type="term" value="F:monooxygenase activity"/>
    <property type="evidence" value="ECO:0007669"/>
    <property type="project" value="InterPro"/>
</dbReference>
<evidence type="ECO:0000256" key="3">
    <source>
        <dbReference type="PIRSR" id="PIRSR602401-1"/>
    </source>
</evidence>
<dbReference type="Proteomes" id="UP001304895">
    <property type="component" value="Unassembled WGS sequence"/>
</dbReference>
<dbReference type="InterPro" id="IPR017972">
    <property type="entry name" value="Cyt_P450_CS"/>
</dbReference>
<dbReference type="PROSITE" id="PS00086">
    <property type="entry name" value="CYTOCHROME_P450"/>
    <property type="match status" value="1"/>
</dbReference>
<comment type="cofactor">
    <cofactor evidence="3">
        <name>heme</name>
        <dbReference type="ChEBI" id="CHEBI:30413"/>
    </cofactor>
</comment>
<feature type="compositionally biased region" description="Acidic residues" evidence="4">
    <location>
        <begin position="506"/>
        <end position="522"/>
    </location>
</feature>
<dbReference type="PANTHER" id="PTHR41807:SF1">
    <property type="entry name" value="GLUTATHIONE TRANSFERASE 3"/>
    <property type="match status" value="1"/>
</dbReference>
<keyword evidence="5" id="KW-0472">Membrane</keyword>
<feature type="transmembrane region" description="Helical" evidence="5">
    <location>
        <begin position="855"/>
        <end position="884"/>
    </location>
</feature>
<dbReference type="GO" id="GO:0016705">
    <property type="term" value="F:oxidoreductase activity, acting on paired donors, with incorporation or reduction of molecular oxygen"/>
    <property type="evidence" value="ECO:0007669"/>
    <property type="project" value="InterPro"/>
</dbReference>
<reference evidence="6" key="2">
    <citation type="submission" date="2023-05" db="EMBL/GenBank/DDBJ databases">
        <authorList>
            <consortium name="Lawrence Berkeley National Laboratory"/>
            <person name="Steindorff A."/>
            <person name="Hensen N."/>
            <person name="Bonometti L."/>
            <person name="Westerberg I."/>
            <person name="Brannstrom I.O."/>
            <person name="Guillou S."/>
            <person name="Cros-Aarteil S."/>
            <person name="Calhoun S."/>
            <person name="Haridas S."/>
            <person name="Kuo A."/>
            <person name="Mondo S."/>
            <person name="Pangilinan J."/>
            <person name="Riley R."/>
            <person name="Labutti K."/>
            <person name="Andreopoulos B."/>
            <person name="Lipzen A."/>
            <person name="Chen C."/>
            <person name="Yanf M."/>
            <person name="Daum C."/>
            <person name="Ng V."/>
            <person name="Clum A."/>
            <person name="Ohm R."/>
            <person name="Martin F."/>
            <person name="Silar P."/>
            <person name="Natvig D."/>
            <person name="Lalanne C."/>
            <person name="Gautier V."/>
            <person name="Ament-Velasquez S.L."/>
            <person name="Kruys A."/>
            <person name="Hutchinson M.I."/>
            <person name="Powell A.J."/>
            <person name="Barry K."/>
            <person name="Miller A.N."/>
            <person name="Grigoriev I.V."/>
            <person name="Debuchy R."/>
            <person name="Gladieux P."/>
            <person name="Thoren M.H."/>
            <person name="Johannesson H."/>
        </authorList>
    </citation>
    <scope>NUCLEOTIDE SEQUENCE</scope>
    <source>
        <strain evidence="6">CBS 123565</strain>
    </source>
</reference>
<dbReference type="EMBL" id="MU853401">
    <property type="protein sequence ID" value="KAK4138802.1"/>
    <property type="molecule type" value="Genomic_DNA"/>
</dbReference>
<dbReference type="InterPro" id="IPR001128">
    <property type="entry name" value="Cyt_P450"/>
</dbReference>